<feature type="compositionally biased region" description="Polar residues" evidence="8">
    <location>
        <begin position="517"/>
        <end position="531"/>
    </location>
</feature>
<comment type="subcellular location">
    <subcellularLocation>
        <location evidence="1">Nucleus</location>
    </subcellularLocation>
</comment>
<feature type="compositionally biased region" description="Polar residues" evidence="8">
    <location>
        <begin position="867"/>
        <end position="902"/>
    </location>
</feature>
<feature type="compositionally biased region" description="Polar residues" evidence="8">
    <location>
        <begin position="279"/>
        <end position="289"/>
    </location>
</feature>
<dbReference type="GO" id="GO:0009908">
    <property type="term" value="P:flower development"/>
    <property type="evidence" value="ECO:0007669"/>
    <property type="project" value="UniProtKB-KW"/>
</dbReference>
<dbReference type="SUPFAM" id="SSF63748">
    <property type="entry name" value="Tudor/PWWP/MBT"/>
    <property type="match status" value="1"/>
</dbReference>
<dbReference type="InterPro" id="IPR006569">
    <property type="entry name" value="CID_dom"/>
</dbReference>
<comment type="caution">
    <text evidence="11">The sequence shown here is derived from an EMBL/GenBank/DDBJ whole genome shotgun (WGS) entry which is preliminary data.</text>
</comment>
<feature type="domain" description="CID" evidence="10">
    <location>
        <begin position="665"/>
        <end position="806"/>
    </location>
</feature>
<evidence type="ECO:0000256" key="4">
    <source>
        <dbReference type="ARBA" id="ARBA00023015"/>
    </source>
</evidence>
<dbReference type="SMART" id="SM00582">
    <property type="entry name" value="RPR"/>
    <property type="match status" value="1"/>
</dbReference>
<feature type="compositionally biased region" description="Pro residues" evidence="8">
    <location>
        <begin position="906"/>
        <end position="970"/>
    </location>
</feature>
<dbReference type="SMART" id="SM00293">
    <property type="entry name" value="PWWP"/>
    <property type="match status" value="1"/>
</dbReference>
<keyword evidence="7" id="KW-0539">Nucleus</keyword>
<evidence type="ECO:0000259" key="10">
    <source>
        <dbReference type="PROSITE" id="PS51391"/>
    </source>
</evidence>
<dbReference type="Gene3D" id="2.30.30.140">
    <property type="match status" value="1"/>
</dbReference>
<dbReference type="Pfam" id="PF04818">
    <property type="entry name" value="CID"/>
    <property type="match status" value="1"/>
</dbReference>
<dbReference type="GO" id="GO:0005634">
    <property type="term" value="C:nucleus"/>
    <property type="evidence" value="ECO:0007669"/>
    <property type="project" value="UniProtKB-SubCell"/>
</dbReference>
<accession>A0AAD5WBX6</accession>
<evidence type="ECO:0008006" key="13">
    <source>
        <dbReference type="Google" id="ProtNLM"/>
    </source>
</evidence>
<evidence type="ECO:0000313" key="11">
    <source>
        <dbReference type="EMBL" id="KAJ3685801.1"/>
    </source>
</evidence>
<feature type="compositionally biased region" description="Polar residues" evidence="8">
    <location>
        <begin position="645"/>
        <end position="656"/>
    </location>
</feature>
<dbReference type="InterPro" id="IPR000313">
    <property type="entry name" value="PWWP_dom"/>
</dbReference>
<dbReference type="PANTHER" id="PTHR12550:SF70">
    <property type="entry name" value="JIL-1 ANCHORING AND STABILIZING PROTEIN, ISOFORM A"/>
    <property type="match status" value="1"/>
</dbReference>
<evidence type="ECO:0000259" key="9">
    <source>
        <dbReference type="PROSITE" id="PS50812"/>
    </source>
</evidence>
<keyword evidence="5" id="KW-0287">Flowering</keyword>
<keyword evidence="6" id="KW-0804">Transcription</keyword>
<dbReference type="Pfam" id="PF00855">
    <property type="entry name" value="PWWP"/>
    <property type="match status" value="1"/>
</dbReference>
<keyword evidence="12" id="KW-1185">Reference proteome</keyword>
<sequence>MAPGKKKGEMDGLKFQLGDLVLAKVKGHPSWPAKVSSSENWDMPPDPKKIFVEFFGTSEIAFVAPADIFVFTQETKEKLRARCNGKTVKFFSQAVEEICTAFDEKQRKNNRISPNFSEQIDHVITGLLPASNPISTSAMEVDLQNRVLKANDGKNMAKTKIEIKPEPSEKEKEVPVFKNKLVSAADVSEDENSKISKNKEDRQITKKEEVVNVVVALEVPVNRKRDRDLGAKEGLRMQGRKKSTSGSKNKDFSAKSVGPSEEPLKETTVEVKSRDLSEGSLTESASLSNETFQVKTNNSKVNGLPEKSRKVNREAAGRIRDRVSLNKGPETNTEAPCKTIMEAKHHGLSENGSKGDNMNVPKKISRINNEPLEEKVQELNTKDLSEKSREIKATVETKHSCSGPALKKHRLNGVEETPSSVKRPKLVDRSMPSGDIFRVETKVDTHASEYSDRKRGLVKRSCLFNEAEEAEGKRTPVHRKAPLKLENQKKAPLSPRQVKVSEKRGEKVEMGEHGSKHVNSGLGTNSSYHVKSTQDKMRVHAKTTYEKDLLLTDRTEVAKEEKQDTTSMKHLIAAAQAKRRETHSHVPPVRAPAASPMPVNTNPPPISLSESNGKHHISPSSNEVLTLTGSGSDGLLNSRGDEPSPNLNSAQRLSAQGGSLSCGTEAAVARDALEGMLETLSRTKESIGRATRLAIDCAKYGIATEVVDLLVGKLEAEADMHRKVDLFFLIDSITQCSHSQRGVAGSSYIPVVQAALPRILGAAAQHGENARENRRQCLKVLRLWLERKILPEDFLKGCMDGIELPKEEKNPEFLLRRPSRAERSIDDPIREMDGMFVDEYGSNAGFQLPGLFCSNLLQEDSDEEDFLTTSNPNPASNNDINGNTSPLEPTNAQSLPPVTSASPEEWVPPLPMEPPPSLPPLPSSPPPLPVSPPPSPPPPPPESPAPPPPPPLPESPPPLPPPPPENPNSPSPAMSFYLPTTLSQTSYLSYGNNSTYPSTNMQLQPSSVPYFHGGPLPPPAQPSSNRFLPQMGTAPYVQQQNFQYASSNEQWRLASTSSSLEGQSGNNSTAWVGGVGTTSGSLAAPISHEGYLRNNVEMRPSTNSSVYQLSVHGTVPPSVPLPGHQLLHSWRPAR</sequence>
<feature type="region of interest" description="Disordered" evidence="8">
    <location>
        <begin position="486"/>
        <end position="535"/>
    </location>
</feature>
<dbReference type="PANTHER" id="PTHR12550">
    <property type="entry name" value="HEPATOMA-DERIVED GROWTH FACTOR-RELATED"/>
    <property type="match status" value="1"/>
</dbReference>
<gene>
    <name evidence="11" type="ORF">LUZ61_014965</name>
</gene>
<keyword evidence="2" id="KW-0217">Developmental protein</keyword>
<organism evidence="11 12">
    <name type="scientific">Rhynchospora tenuis</name>
    <dbReference type="NCBI Taxonomy" id="198213"/>
    <lineage>
        <taxon>Eukaryota</taxon>
        <taxon>Viridiplantae</taxon>
        <taxon>Streptophyta</taxon>
        <taxon>Embryophyta</taxon>
        <taxon>Tracheophyta</taxon>
        <taxon>Spermatophyta</taxon>
        <taxon>Magnoliopsida</taxon>
        <taxon>Liliopsida</taxon>
        <taxon>Poales</taxon>
        <taxon>Cyperaceae</taxon>
        <taxon>Cyperoideae</taxon>
        <taxon>Rhynchosporeae</taxon>
        <taxon>Rhynchospora</taxon>
    </lineage>
</organism>
<feature type="domain" description="PWWP" evidence="9">
    <location>
        <begin position="17"/>
        <end position="74"/>
    </location>
</feature>
<dbReference type="PROSITE" id="PS50812">
    <property type="entry name" value="PWWP"/>
    <property type="match status" value="1"/>
</dbReference>
<feature type="compositionally biased region" description="Basic and acidic residues" evidence="8">
    <location>
        <begin position="262"/>
        <end position="277"/>
    </location>
</feature>
<feature type="compositionally biased region" description="Low complexity" evidence="8">
    <location>
        <begin position="625"/>
        <end position="636"/>
    </location>
</feature>
<dbReference type="PROSITE" id="PS51391">
    <property type="entry name" value="CID"/>
    <property type="match status" value="1"/>
</dbReference>
<dbReference type="Proteomes" id="UP001210211">
    <property type="component" value="Unassembled WGS sequence"/>
</dbReference>
<evidence type="ECO:0000256" key="3">
    <source>
        <dbReference type="ARBA" id="ARBA00022664"/>
    </source>
</evidence>
<reference evidence="11 12" key="1">
    <citation type="journal article" date="2022" name="Cell">
        <title>Repeat-based holocentromeres influence genome architecture and karyotype evolution.</title>
        <authorList>
            <person name="Hofstatter P.G."/>
            <person name="Thangavel G."/>
            <person name="Lux T."/>
            <person name="Neumann P."/>
            <person name="Vondrak T."/>
            <person name="Novak P."/>
            <person name="Zhang M."/>
            <person name="Costa L."/>
            <person name="Castellani M."/>
            <person name="Scott A."/>
            <person name="Toegelov H."/>
            <person name="Fuchs J."/>
            <person name="Mata-Sucre Y."/>
            <person name="Dias Y."/>
            <person name="Vanzela A.L.L."/>
            <person name="Huettel B."/>
            <person name="Almeida C.C.S."/>
            <person name="Simkova H."/>
            <person name="Souza G."/>
            <person name="Pedrosa-Harand A."/>
            <person name="Macas J."/>
            <person name="Mayer K.F.X."/>
            <person name="Houben A."/>
            <person name="Marques A."/>
        </authorList>
    </citation>
    <scope>NUCLEOTIDE SEQUENCE [LARGE SCALE GENOMIC DNA]</scope>
    <source>
        <strain evidence="11">RhyTen1mFocal</strain>
    </source>
</reference>
<feature type="region of interest" description="Disordered" evidence="8">
    <location>
        <begin position="574"/>
        <end position="656"/>
    </location>
</feature>
<feature type="region of interest" description="Disordered" evidence="8">
    <location>
        <begin position="228"/>
        <end position="289"/>
    </location>
</feature>
<evidence type="ECO:0000256" key="7">
    <source>
        <dbReference type="ARBA" id="ARBA00023242"/>
    </source>
</evidence>
<feature type="region of interest" description="Disordered" evidence="8">
    <location>
        <begin position="862"/>
        <end position="977"/>
    </location>
</feature>
<keyword evidence="3" id="KW-0507">mRNA processing</keyword>
<evidence type="ECO:0000313" key="12">
    <source>
        <dbReference type="Proteomes" id="UP001210211"/>
    </source>
</evidence>
<protein>
    <recommendedName>
        <fullName evidence="13">PWWP domain-containing protein</fullName>
    </recommendedName>
</protein>
<evidence type="ECO:0000256" key="5">
    <source>
        <dbReference type="ARBA" id="ARBA00023089"/>
    </source>
</evidence>
<name>A0AAD5WBX6_9POAL</name>
<keyword evidence="4" id="KW-0805">Transcription regulation</keyword>
<evidence type="ECO:0000256" key="8">
    <source>
        <dbReference type="SAM" id="MobiDB-lite"/>
    </source>
</evidence>
<dbReference type="FunFam" id="1.25.40.90:FF:000037">
    <property type="entry name" value="Enhancer of ag-4 2"/>
    <property type="match status" value="1"/>
</dbReference>
<proteinExistence type="predicted"/>
<evidence type="ECO:0000256" key="6">
    <source>
        <dbReference type="ARBA" id="ARBA00023163"/>
    </source>
</evidence>
<dbReference type="InterPro" id="IPR008942">
    <property type="entry name" value="ENTH_VHS"/>
</dbReference>
<dbReference type="AlphaFoldDB" id="A0AAD5WBX6"/>
<dbReference type="Gene3D" id="1.25.40.90">
    <property type="match status" value="1"/>
</dbReference>
<feature type="compositionally biased region" description="Basic and acidic residues" evidence="8">
    <location>
        <begin position="499"/>
        <end position="515"/>
    </location>
</feature>
<evidence type="ECO:0000256" key="2">
    <source>
        <dbReference type="ARBA" id="ARBA00022473"/>
    </source>
</evidence>
<evidence type="ECO:0000256" key="1">
    <source>
        <dbReference type="ARBA" id="ARBA00004123"/>
    </source>
</evidence>
<dbReference type="GO" id="GO:0006397">
    <property type="term" value="P:mRNA processing"/>
    <property type="evidence" value="ECO:0007669"/>
    <property type="project" value="UniProtKB-KW"/>
</dbReference>
<dbReference type="EMBL" id="JAMRDG010000002">
    <property type="protein sequence ID" value="KAJ3685801.1"/>
    <property type="molecule type" value="Genomic_DNA"/>
</dbReference>